<evidence type="ECO:0000313" key="1">
    <source>
        <dbReference type="EMBL" id="KRL66844.1"/>
    </source>
</evidence>
<accession>A0A0R1SCV9</accession>
<evidence type="ECO:0008006" key="3">
    <source>
        <dbReference type="Google" id="ProtNLM"/>
    </source>
</evidence>
<dbReference type="STRING" id="1423815.FC27_GL000290"/>
<dbReference type="PATRIC" id="fig|1423815.3.peg.294"/>
<evidence type="ECO:0000313" key="2">
    <source>
        <dbReference type="Proteomes" id="UP000051647"/>
    </source>
</evidence>
<protein>
    <recommendedName>
        <fullName evidence="3">Antitoxin</fullName>
    </recommendedName>
</protein>
<dbReference type="InterPro" id="IPR046257">
    <property type="entry name" value="DUF6290"/>
</dbReference>
<organism evidence="1 2">
    <name type="scientific">Companilactobacillus versmoldensis DSM 14857 = KCTC 3814</name>
    <dbReference type="NCBI Taxonomy" id="1423815"/>
    <lineage>
        <taxon>Bacteria</taxon>
        <taxon>Bacillati</taxon>
        <taxon>Bacillota</taxon>
        <taxon>Bacilli</taxon>
        <taxon>Lactobacillales</taxon>
        <taxon>Lactobacillaceae</taxon>
        <taxon>Companilactobacillus</taxon>
    </lineage>
</organism>
<dbReference type="eggNOG" id="ENOG50333SV">
    <property type="taxonomic scope" value="Bacteria"/>
</dbReference>
<dbReference type="Pfam" id="PF19807">
    <property type="entry name" value="DUF6290"/>
    <property type="match status" value="1"/>
</dbReference>
<name>A0A0R1SCV9_9LACO</name>
<gene>
    <name evidence="1" type="ORF">FC27_GL000290</name>
</gene>
<keyword evidence="2" id="KW-1185">Reference proteome</keyword>
<dbReference type="EMBL" id="AZFA01000010">
    <property type="protein sequence ID" value="KRL66844.1"/>
    <property type="molecule type" value="Genomic_DNA"/>
</dbReference>
<comment type="caution">
    <text evidence="1">The sequence shown here is derived from an EMBL/GenBank/DDBJ whole genome shotgun (WGS) entry which is preliminary data.</text>
</comment>
<dbReference type="NCBIfam" id="NF046040">
    <property type="entry name" value="RelB_antitoxin"/>
    <property type="match status" value="1"/>
</dbReference>
<dbReference type="AlphaFoldDB" id="A0A0R1SCV9"/>
<proteinExistence type="predicted"/>
<sequence>MITLRVSDDEKEWLQYMADFYGIPLSELIKKYSMEQLEDAYDLQVAEVAHKAYLESNKETTSMKEVLDEFGKI</sequence>
<dbReference type="Proteomes" id="UP000051647">
    <property type="component" value="Unassembled WGS sequence"/>
</dbReference>
<reference evidence="1 2" key="1">
    <citation type="journal article" date="2015" name="Genome Announc.">
        <title>Expanding the biotechnology potential of lactobacilli through comparative genomics of 213 strains and associated genera.</title>
        <authorList>
            <person name="Sun Z."/>
            <person name="Harris H.M."/>
            <person name="McCann A."/>
            <person name="Guo C."/>
            <person name="Argimon S."/>
            <person name="Zhang W."/>
            <person name="Yang X."/>
            <person name="Jeffery I.B."/>
            <person name="Cooney J.C."/>
            <person name="Kagawa T.F."/>
            <person name="Liu W."/>
            <person name="Song Y."/>
            <person name="Salvetti E."/>
            <person name="Wrobel A."/>
            <person name="Rasinkangas P."/>
            <person name="Parkhill J."/>
            <person name="Rea M.C."/>
            <person name="O'Sullivan O."/>
            <person name="Ritari J."/>
            <person name="Douillard F.P."/>
            <person name="Paul Ross R."/>
            <person name="Yang R."/>
            <person name="Briner A.E."/>
            <person name="Felis G.E."/>
            <person name="de Vos W.M."/>
            <person name="Barrangou R."/>
            <person name="Klaenhammer T.R."/>
            <person name="Caufield P.W."/>
            <person name="Cui Y."/>
            <person name="Zhang H."/>
            <person name="O'Toole P.W."/>
        </authorList>
    </citation>
    <scope>NUCLEOTIDE SEQUENCE [LARGE SCALE GENOMIC DNA]</scope>
    <source>
        <strain evidence="1 2">DSM 14857</strain>
    </source>
</reference>